<dbReference type="AlphaFoldDB" id="A0A1G2MCG0"/>
<evidence type="ECO:0008006" key="4">
    <source>
        <dbReference type="Google" id="ProtNLM"/>
    </source>
</evidence>
<feature type="transmembrane region" description="Helical" evidence="1">
    <location>
        <begin position="7"/>
        <end position="26"/>
    </location>
</feature>
<feature type="transmembrane region" description="Helical" evidence="1">
    <location>
        <begin position="38"/>
        <end position="56"/>
    </location>
</feature>
<dbReference type="InterPro" id="IPR007211">
    <property type="entry name" value="DUF378"/>
</dbReference>
<keyword evidence="1" id="KW-0472">Membrane</keyword>
<organism evidence="2 3">
    <name type="scientific">Candidatus Taylorbacteria bacterium RIFCSPHIGHO2_02_49_25</name>
    <dbReference type="NCBI Taxonomy" id="1802305"/>
    <lineage>
        <taxon>Bacteria</taxon>
        <taxon>Candidatus Tayloriibacteriota</taxon>
    </lineage>
</organism>
<evidence type="ECO:0000313" key="2">
    <source>
        <dbReference type="EMBL" id="OHA21577.1"/>
    </source>
</evidence>
<accession>A0A1G2MCG0</accession>
<keyword evidence="1" id="KW-1133">Transmembrane helix</keyword>
<sequence length="77" mass="7860">MKTVHIISFILLVIGGLNWGLVGLGVDDLVTRILGEGLGEAVFILVGLAAIVEVVTHKKTCKMCPSSNSGASVGGAI</sequence>
<dbReference type="PANTHER" id="PTHR37304">
    <property type="entry name" value="MEMBRANE PROTEIN-RELATED"/>
    <property type="match status" value="1"/>
</dbReference>
<name>A0A1G2MCG0_9BACT</name>
<evidence type="ECO:0000256" key="1">
    <source>
        <dbReference type="SAM" id="Phobius"/>
    </source>
</evidence>
<dbReference type="Proteomes" id="UP000176493">
    <property type="component" value="Unassembled WGS sequence"/>
</dbReference>
<keyword evidence="1" id="KW-0812">Transmembrane</keyword>
<dbReference type="EMBL" id="MHRJ01000043">
    <property type="protein sequence ID" value="OHA21577.1"/>
    <property type="molecule type" value="Genomic_DNA"/>
</dbReference>
<protein>
    <recommendedName>
        <fullName evidence="4">DUF378 domain-containing protein</fullName>
    </recommendedName>
</protein>
<dbReference type="PANTHER" id="PTHR37304:SF1">
    <property type="entry name" value="MEMBRANE PROTEIN"/>
    <property type="match status" value="1"/>
</dbReference>
<comment type="caution">
    <text evidence="2">The sequence shown here is derived from an EMBL/GenBank/DDBJ whole genome shotgun (WGS) entry which is preliminary data.</text>
</comment>
<gene>
    <name evidence="2" type="ORF">A2W52_01895</name>
</gene>
<reference evidence="2 3" key="1">
    <citation type="journal article" date="2016" name="Nat. Commun.">
        <title>Thousands of microbial genomes shed light on interconnected biogeochemical processes in an aquifer system.</title>
        <authorList>
            <person name="Anantharaman K."/>
            <person name="Brown C.T."/>
            <person name="Hug L.A."/>
            <person name="Sharon I."/>
            <person name="Castelle C.J."/>
            <person name="Probst A.J."/>
            <person name="Thomas B.C."/>
            <person name="Singh A."/>
            <person name="Wilkins M.J."/>
            <person name="Karaoz U."/>
            <person name="Brodie E.L."/>
            <person name="Williams K.H."/>
            <person name="Hubbard S.S."/>
            <person name="Banfield J.F."/>
        </authorList>
    </citation>
    <scope>NUCLEOTIDE SEQUENCE [LARGE SCALE GENOMIC DNA]</scope>
</reference>
<proteinExistence type="predicted"/>
<dbReference type="Pfam" id="PF04070">
    <property type="entry name" value="DUF378"/>
    <property type="match status" value="1"/>
</dbReference>
<evidence type="ECO:0000313" key="3">
    <source>
        <dbReference type="Proteomes" id="UP000176493"/>
    </source>
</evidence>